<feature type="transmembrane region" description="Helical" evidence="7">
    <location>
        <begin position="108"/>
        <end position="128"/>
    </location>
</feature>
<evidence type="ECO:0000256" key="1">
    <source>
        <dbReference type="ARBA" id="ARBA00004651"/>
    </source>
</evidence>
<evidence type="ECO:0000256" key="6">
    <source>
        <dbReference type="ARBA" id="ARBA00023136"/>
    </source>
</evidence>
<dbReference type="PANTHER" id="PTHR30250">
    <property type="entry name" value="PST FAMILY PREDICTED COLANIC ACID TRANSPORTER"/>
    <property type="match status" value="1"/>
</dbReference>
<feature type="transmembrane region" description="Helical" evidence="7">
    <location>
        <begin position="420"/>
        <end position="440"/>
    </location>
</feature>
<feature type="transmembrane region" description="Helical" evidence="7">
    <location>
        <begin position="364"/>
        <end position="384"/>
    </location>
</feature>
<dbReference type="PANTHER" id="PTHR30250:SF10">
    <property type="entry name" value="LIPOPOLYSACCHARIDE BIOSYNTHESIS PROTEIN WZXC"/>
    <property type="match status" value="1"/>
</dbReference>
<dbReference type="InterPro" id="IPR050833">
    <property type="entry name" value="Poly_Biosynth_Transport"/>
</dbReference>
<feature type="transmembrane region" description="Helical" evidence="7">
    <location>
        <begin position="252"/>
        <end position="273"/>
    </location>
</feature>
<feature type="transmembrane region" description="Helical" evidence="7">
    <location>
        <begin position="285"/>
        <end position="309"/>
    </location>
</feature>
<name>A0AAW9QBT2_9BURK</name>
<keyword evidence="9" id="KW-1185">Reference proteome</keyword>
<feature type="transmembrane region" description="Helical" evidence="7">
    <location>
        <begin position="393"/>
        <end position="414"/>
    </location>
</feature>
<evidence type="ECO:0008006" key="10">
    <source>
        <dbReference type="Google" id="ProtNLM"/>
    </source>
</evidence>
<reference evidence="8 9" key="1">
    <citation type="submission" date="2024-02" db="EMBL/GenBank/DDBJ databases">
        <title>Genome sequence of Aquincola sp. MAHUQ-54.</title>
        <authorList>
            <person name="Huq M.A."/>
        </authorList>
    </citation>
    <scope>NUCLEOTIDE SEQUENCE [LARGE SCALE GENOMIC DNA]</scope>
    <source>
        <strain evidence="8 9">MAHUQ-54</strain>
    </source>
</reference>
<dbReference type="EMBL" id="JAZIBG010000028">
    <property type="protein sequence ID" value="MEF7614730.1"/>
    <property type="molecule type" value="Genomic_DNA"/>
</dbReference>
<evidence type="ECO:0000256" key="5">
    <source>
        <dbReference type="ARBA" id="ARBA00022989"/>
    </source>
</evidence>
<protein>
    <recommendedName>
        <fullName evidence="10">O-antigen/teichoic acid export membrane protein</fullName>
    </recommendedName>
</protein>
<feature type="transmembrane region" description="Helical" evidence="7">
    <location>
        <begin position="182"/>
        <end position="215"/>
    </location>
</feature>
<accession>A0AAW9QBT2</accession>
<dbReference type="RefSeq" id="WP_332289773.1">
    <property type="nucleotide sequence ID" value="NZ_JAZIBG010000028.1"/>
</dbReference>
<keyword evidence="4 7" id="KW-0812">Transmembrane</keyword>
<feature type="transmembrane region" description="Helical" evidence="7">
    <location>
        <begin position="330"/>
        <end position="352"/>
    </location>
</feature>
<organism evidence="8 9">
    <name type="scientific">Aquincola agrisoli</name>
    <dbReference type="NCBI Taxonomy" id="3119538"/>
    <lineage>
        <taxon>Bacteria</taxon>
        <taxon>Pseudomonadati</taxon>
        <taxon>Pseudomonadota</taxon>
        <taxon>Betaproteobacteria</taxon>
        <taxon>Burkholderiales</taxon>
        <taxon>Sphaerotilaceae</taxon>
        <taxon>Aquincola</taxon>
    </lineage>
</organism>
<evidence type="ECO:0000256" key="2">
    <source>
        <dbReference type="ARBA" id="ARBA00007430"/>
    </source>
</evidence>
<proteinExistence type="inferred from homology"/>
<sequence>MLARLRTFAGLDIHVLATVLFRGWGIVAGAATTVLLPLFLSPTEQGFYYTFGSVLALQVFFELGLNHVLTQLAGHSAAHLQRGPGGRLEGALRWRRAVASLLALSQKWNTVMATLFAIALLTGGVYFFERRGTLPVNEWIGPWITLIVAAAINLALSARLAICEGIGEVADVAKLRLRQSMVGYLLLWALLLSGQGLSSVVAVPMTSAVSTVWWLWRHPNLRLLRAEVAQEPRISTEEFEWRRDIFPLQWKIALSWASGYFIFNFLTPVVFALQGPVAAGRLGLALTIFSAISTVGISWIAAKIPNFAAHIARHERSALNTLFDHQLRRSVGATLVCSLAVTAGAFVAGEFAPKILDRLPPLSSLLMLAVVTVANGVVFAMAAYMRAHKEEPLLLQSMVTAALIGVGVFVGAHHSLQATVTAYAAATLFVSLPWCALLYAKYRSRIS</sequence>
<comment type="similarity">
    <text evidence="2">Belongs to the polysaccharide synthase family.</text>
</comment>
<comment type="subcellular location">
    <subcellularLocation>
        <location evidence="1">Cell membrane</location>
        <topology evidence="1">Multi-pass membrane protein</topology>
    </subcellularLocation>
</comment>
<evidence type="ECO:0000313" key="9">
    <source>
        <dbReference type="Proteomes" id="UP001336250"/>
    </source>
</evidence>
<dbReference type="GO" id="GO:0005886">
    <property type="term" value="C:plasma membrane"/>
    <property type="evidence" value="ECO:0007669"/>
    <property type="project" value="UniProtKB-SubCell"/>
</dbReference>
<evidence type="ECO:0000256" key="3">
    <source>
        <dbReference type="ARBA" id="ARBA00022475"/>
    </source>
</evidence>
<evidence type="ECO:0000256" key="7">
    <source>
        <dbReference type="SAM" id="Phobius"/>
    </source>
</evidence>
<dbReference type="AlphaFoldDB" id="A0AAW9QBT2"/>
<gene>
    <name evidence="8" type="ORF">V4F39_12480</name>
</gene>
<keyword evidence="5 7" id="KW-1133">Transmembrane helix</keyword>
<keyword evidence="6 7" id="KW-0472">Membrane</keyword>
<evidence type="ECO:0000313" key="8">
    <source>
        <dbReference type="EMBL" id="MEF7614730.1"/>
    </source>
</evidence>
<feature type="transmembrane region" description="Helical" evidence="7">
    <location>
        <begin position="140"/>
        <end position="162"/>
    </location>
</feature>
<dbReference type="Proteomes" id="UP001336250">
    <property type="component" value="Unassembled WGS sequence"/>
</dbReference>
<evidence type="ECO:0000256" key="4">
    <source>
        <dbReference type="ARBA" id="ARBA00022692"/>
    </source>
</evidence>
<keyword evidence="3" id="KW-1003">Cell membrane</keyword>
<feature type="transmembrane region" description="Helical" evidence="7">
    <location>
        <begin position="20"/>
        <end position="40"/>
    </location>
</feature>
<comment type="caution">
    <text evidence="8">The sequence shown here is derived from an EMBL/GenBank/DDBJ whole genome shotgun (WGS) entry which is preliminary data.</text>
</comment>